<comment type="caution">
    <text evidence="2">The sequence shown here is derived from an EMBL/GenBank/DDBJ whole genome shotgun (WGS) entry which is preliminary data.</text>
</comment>
<sequence>MATVLLKRGATCLCQRSERVGPAATRFCVARKFPHPRQECACLAAPKIMILSRLSSVLYSCRFSFKIPCPLGEKDNGEEKHSSPTHSVTRISTRGPRSALVDAVASLGTSCPSSPDDAIPLAVAGLVVLGSAALPYGADVLMQYLAPRKCRCCFGAGYLPCPTCHGRGKVGGCLPGLELRSCEQCAARGRVRCEPCRHTGLANYWLWSPADDPGWGARGY</sequence>
<reference evidence="2" key="1">
    <citation type="journal article" date="2021" name="Proc. Natl. Acad. Sci. U.S.A.">
        <title>Three genomes in the algal genus Volvox reveal the fate of a haploid sex-determining region after a transition to homothallism.</title>
        <authorList>
            <person name="Yamamoto K."/>
            <person name="Hamaji T."/>
            <person name="Kawai-Toyooka H."/>
            <person name="Matsuzaki R."/>
            <person name="Takahashi F."/>
            <person name="Nishimura Y."/>
            <person name="Kawachi M."/>
            <person name="Noguchi H."/>
            <person name="Minakuchi Y."/>
            <person name="Umen J.G."/>
            <person name="Toyoda A."/>
            <person name="Nozaki H."/>
        </authorList>
    </citation>
    <scope>NUCLEOTIDE SEQUENCE</scope>
    <source>
        <strain evidence="2">NIES-3786</strain>
    </source>
</reference>
<evidence type="ECO:0000256" key="1">
    <source>
        <dbReference type="SAM" id="MobiDB-lite"/>
    </source>
</evidence>
<organism evidence="2 3">
    <name type="scientific">Volvox reticuliferus</name>
    <dbReference type="NCBI Taxonomy" id="1737510"/>
    <lineage>
        <taxon>Eukaryota</taxon>
        <taxon>Viridiplantae</taxon>
        <taxon>Chlorophyta</taxon>
        <taxon>core chlorophytes</taxon>
        <taxon>Chlorophyceae</taxon>
        <taxon>CS clade</taxon>
        <taxon>Chlamydomonadales</taxon>
        <taxon>Volvocaceae</taxon>
        <taxon>Volvox</taxon>
    </lineage>
</organism>
<proteinExistence type="predicted"/>
<dbReference type="EMBL" id="BNCP01000022">
    <property type="protein sequence ID" value="GIL81808.1"/>
    <property type="molecule type" value="Genomic_DNA"/>
</dbReference>
<keyword evidence="3" id="KW-1185">Reference proteome</keyword>
<dbReference type="AlphaFoldDB" id="A0A8J4CHC3"/>
<feature type="region of interest" description="Disordered" evidence="1">
    <location>
        <begin position="75"/>
        <end position="94"/>
    </location>
</feature>
<protein>
    <submittedName>
        <fullName evidence="2">Uncharacterized protein</fullName>
    </submittedName>
</protein>
<evidence type="ECO:0000313" key="3">
    <source>
        <dbReference type="Proteomes" id="UP000747110"/>
    </source>
</evidence>
<name>A0A8J4CHC3_9CHLO</name>
<evidence type="ECO:0000313" key="2">
    <source>
        <dbReference type="EMBL" id="GIL81808.1"/>
    </source>
</evidence>
<accession>A0A8J4CHC3</accession>
<dbReference type="Proteomes" id="UP000747110">
    <property type="component" value="Unassembled WGS sequence"/>
</dbReference>
<gene>
    <name evidence="2" type="ORF">Vretifemale_10805</name>
</gene>